<sequence length="224" mass="24983">MVAGDGQRGVEDASGRQIRRGQGHGNQCETEAIRLVVDVTQQHAVLLIYGPYAQRRWNARHSAEQLALNKIAKRQLSAIQIARDRVQEVEVSVLAGQVLCNEVLVLHLIPLLLAAAILFVWPSESQAVALTRPRPLFAIETCRQRPVAADFALCMASVGCVGRWGYLRLHVQQLVDAFSGMLVAPYYSRNIDQRRTGYGVKKTKWDLMLMMVCLHVTVTQRAKA</sequence>
<accession>A0ACC2HP66</accession>
<gene>
    <name evidence="1" type="ORF">OPT61_g10691</name>
</gene>
<dbReference type="Proteomes" id="UP001153331">
    <property type="component" value="Unassembled WGS sequence"/>
</dbReference>
<reference evidence="1" key="1">
    <citation type="submission" date="2022-11" db="EMBL/GenBank/DDBJ databases">
        <title>Genome Sequence of Boeremia exigua.</title>
        <authorList>
            <person name="Buettner E."/>
        </authorList>
    </citation>
    <scope>NUCLEOTIDE SEQUENCE</scope>
    <source>
        <strain evidence="1">CU02</strain>
    </source>
</reference>
<proteinExistence type="predicted"/>
<protein>
    <submittedName>
        <fullName evidence="1">Uncharacterized protein</fullName>
    </submittedName>
</protein>
<dbReference type="EMBL" id="JAPHNI010001935">
    <property type="protein sequence ID" value="KAJ8104564.1"/>
    <property type="molecule type" value="Genomic_DNA"/>
</dbReference>
<organism evidence="1 2">
    <name type="scientific">Boeremia exigua</name>
    <dbReference type="NCBI Taxonomy" id="749465"/>
    <lineage>
        <taxon>Eukaryota</taxon>
        <taxon>Fungi</taxon>
        <taxon>Dikarya</taxon>
        <taxon>Ascomycota</taxon>
        <taxon>Pezizomycotina</taxon>
        <taxon>Dothideomycetes</taxon>
        <taxon>Pleosporomycetidae</taxon>
        <taxon>Pleosporales</taxon>
        <taxon>Pleosporineae</taxon>
        <taxon>Didymellaceae</taxon>
        <taxon>Boeremia</taxon>
    </lineage>
</organism>
<comment type="caution">
    <text evidence="1">The sequence shown here is derived from an EMBL/GenBank/DDBJ whole genome shotgun (WGS) entry which is preliminary data.</text>
</comment>
<evidence type="ECO:0000313" key="2">
    <source>
        <dbReference type="Proteomes" id="UP001153331"/>
    </source>
</evidence>
<keyword evidence="2" id="KW-1185">Reference proteome</keyword>
<evidence type="ECO:0000313" key="1">
    <source>
        <dbReference type="EMBL" id="KAJ8104564.1"/>
    </source>
</evidence>
<name>A0ACC2HP66_9PLEO</name>